<gene>
    <name evidence="1" type="ORF">ABV300_07920</name>
</gene>
<accession>A0AAU8GCS2</accession>
<dbReference type="AlphaFoldDB" id="A0AAU8GCS2"/>
<protein>
    <submittedName>
        <fullName evidence="1">Uncharacterized protein</fullName>
    </submittedName>
</protein>
<reference evidence="1" key="1">
    <citation type="submission" date="2024-06" db="EMBL/GenBank/DDBJ databases">
        <title>A Novel Isolate, Dehalogenimonas sp. Strain 4OHTPN, Dechlorinates Aromatic 4 Hydroxy chlorothalonil by a Novel Reductive Dehalogenase.</title>
        <authorList>
            <person name="Liu G."/>
        </authorList>
    </citation>
    <scope>NUCLEOTIDE SEQUENCE</scope>
    <source>
        <strain evidence="1">4OHTPN</strain>
    </source>
</reference>
<sequence length="54" mass="5716">MSGTTVLGPAIPPTMNFIVNRTEAQLAMFLSGHATSINMTNPERAALAAFLKNP</sequence>
<proteinExistence type="predicted"/>
<dbReference type="RefSeq" id="WP_353715384.1">
    <property type="nucleotide sequence ID" value="NZ_CP159307.1"/>
</dbReference>
<name>A0AAU8GCS2_9CHLR</name>
<dbReference type="EMBL" id="CP159307">
    <property type="protein sequence ID" value="XCH34206.1"/>
    <property type="molecule type" value="Genomic_DNA"/>
</dbReference>
<evidence type="ECO:0000313" key="1">
    <source>
        <dbReference type="EMBL" id="XCH34206.1"/>
    </source>
</evidence>
<organism evidence="1">
    <name type="scientific">Dehalogenimonas sp. 4OHTPN</name>
    <dbReference type="NCBI Taxonomy" id="3166643"/>
    <lineage>
        <taxon>Bacteria</taxon>
        <taxon>Bacillati</taxon>
        <taxon>Chloroflexota</taxon>
        <taxon>Dehalococcoidia</taxon>
        <taxon>Dehalococcoidales</taxon>
        <taxon>Dehalococcoidaceae</taxon>
        <taxon>Dehalogenimonas</taxon>
    </lineage>
</organism>